<feature type="transmembrane region" description="Helical" evidence="7">
    <location>
        <begin position="307"/>
        <end position="333"/>
    </location>
</feature>
<dbReference type="AlphaFoldDB" id="A0A4V6ICH1"/>
<feature type="transmembrane region" description="Helical" evidence="7">
    <location>
        <begin position="280"/>
        <end position="301"/>
    </location>
</feature>
<feature type="transmembrane region" description="Helical" evidence="7">
    <location>
        <begin position="640"/>
        <end position="660"/>
    </location>
</feature>
<dbReference type="InterPro" id="IPR000731">
    <property type="entry name" value="SSD"/>
</dbReference>
<reference evidence="9 10" key="1">
    <citation type="submission" date="2019-02" db="EMBL/GenBank/DDBJ databases">
        <authorList>
            <consortium name="Pathogen Informatics"/>
        </authorList>
    </citation>
    <scope>NUCLEOTIDE SEQUENCE [LARGE SCALE GENOMIC DNA]</scope>
    <source>
        <strain evidence="9 10">3012STDY6756504</strain>
    </source>
</reference>
<evidence type="ECO:0000259" key="8">
    <source>
        <dbReference type="PROSITE" id="PS50156"/>
    </source>
</evidence>
<evidence type="ECO:0000256" key="1">
    <source>
        <dbReference type="ARBA" id="ARBA00004651"/>
    </source>
</evidence>
<dbReference type="RefSeq" id="WP_130917781.1">
    <property type="nucleotide sequence ID" value="NZ_LR215973.1"/>
</dbReference>
<comment type="subcellular location">
    <subcellularLocation>
        <location evidence="1">Cell membrane</location>
        <topology evidence="1">Multi-pass membrane protein</topology>
    </subcellularLocation>
</comment>
<dbReference type="GO" id="GO:0005886">
    <property type="term" value="C:plasma membrane"/>
    <property type="evidence" value="ECO:0007669"/>
    <property type="project" value="UniProtKB-SubCell"/>
</dbReference>
<accession>A0A4V6ICH1</accession>
<evidence type="ECO:0000256" key="5">
    <source>
        <dbReference type="ARBA" id="ARBA00022989"/>
    </source>
</evidence>
<keyword evidence="5 7" id="KW-1133">Transmembrane helix</keyword>
<dbReference type="Proteomes" id="UP000290439">
    <property type="component" value="Chromosome"/>
</dbReference>
<feature type="transmembrane region" description="Helical" evidence="7">
    <location>
        <begin position="207"/>
        <end position="225"/>
    </location>
</feature>
<feature type="transmembrane region" description="Helical" evidence="7">
    <location>
        <begin position="182"/>
        <end position="202"/>
    </location>
</feature>
<dbReference type="SUPFAM" id="SSF82866">
    <property type="entry name" value="Multidrug efflux transporter AcrB transmembrane domain"/>
    <property type="match status" value="2"/>
</dbReference>
<evidence type="ECO:0000256" key="4">
    <source>
        <dbReference type="ARBA" id="ARBA00022692"/>
    </source>
</evidence>
<feature type="transmembrane region" description="Helical" evidence="7">
    <location>
        <begin position="367"/>
        <end position="387"/>
    </location>
</feature>
<dbReference type="Pfam" id="PF03176">
    <property type="entry name" value="MMPL"/>
    <property type="match status" value="2"/>
</dbReference>
<feature type="transmembrane region" description="Helical" evidence="7">
    <location>
        <begin position="596"/>
        <end position="619"/>
    </location>
</feature>
<dbReference type="PANTHER" id="PTHR33406:SF11">
    <property type="entry name" value="MEMBRANE PROTEIN SCO6666-RELATED"/>
    <property type="match status" value="1"/>
</dbReference>
<keyword evidence="6 7" id="KW-0472">Membrane</keyword>
<dbReference type="InterPro" id="IPR050545">
    <property type="entry name" value="Mycobact_MmpL"/>
</dbReference>
<name>A0A4V6ICH1_9NOCA</name>
<feature type="domain" description="SSD" evidence="8">
    <location>
        <begin position="201"/>
        <end position="330"/>
    </location>
</feature>
<feature type="transmembrane region" description="Helical" evidence="7">
    <location>
        <begin position="528"/>
        <end position="547"/>
    </location>
</feature>
<evidence type="ECO:0000313" key="9">
    <source>
        <dbReference type="EMBL" id="VFA99633.1"/>
    </source>
</evidence>
<comment type="similarity">
    <text evidence="2">Belongs to the resistance-nodulation-cell division (RND) (TC 2.A.6) family. MmpL subfamily.</text>
</comment>
<protein>
    <submittedName>
        <fullName evidence="9">Membrane transport protein mmpL8</fullName>
    </submittedName>
</protein>
<evidence type="ECO:0000256" key="6">
    <source>
        <dbReference type="ARBA" id="ARBA00023136"/>
    </source>
</evidence>
<gene>
    <name evidence="9" type="primary">mmpL8_5</name>
    <name evidence="9" type="ORF">NCTC10797_03418</name>
</gene>
<feature type="transmembrane region" description="Helical" evidence="7">
    <location>
        <begin position="666"/>
        <end position="688"/>
    </location>
</feature>
<dbReference type="EMBL" id="LR215973">
    <property type="protein sequence ID" value="VFA99633.1"/>
    <property type="molecule type" value="Genomic_DNA"/>
</dbReference>
<feature type="transmembrane region" description="Helical" evidence="7">
    <location>
        <begin position="554"/>
        <end position="576"/>
    </location>
</feature>
<evidence type="ECO:0000256" key="7">
    <source>
        <dbReference type="SAM" id="Phobius"/>
    </source>
</evidence>
<keyword evidence="4 7" id="KW-0812">Transmembrane</keyword>
<feature type="transmembrane region" description="Helical" evidence="7">
    <location>
        <begin position="231"/>
        <end position="252"/>
    </location>
</feature>
<dbReference type="PROSITE" id="PS50156">
    <property type="entry name" value="SSD"/>
    <property type="match status" value="1"/>
</dbReference>
<evidence type="ECO:0000256" key="2">
    <source>
        <dbReference type="ARBA" id="ARBA00010157"/>
    </source>
</evidence>
<proteinExistence type="inferred from homology"/>
<organism evidence="9 10">
    <name type="scientific">Nocardia cyriacigeorgica</name>
    <dbReference type="NCBI Taxonomy" id="135487"/>
    <lineage>
        <taxon>Bacteria</taxon>
        <taxon>Bacillati</taxon>
        <taxon>Actinomycetota</taxon>
        <taxon>Actinomycetes</taxon>
        <taxon>Mycobacteriales</taxon>
        <taxon>Nocardiaceae</taxon>
        <taxon>Nocardia</taxon>
    </lineage>
</organism>
<evidence type="ECO:0000313" key="10">
    <source>
        <dbReference type="Proteomes" id="UP000290439"/>
    </source>
</evidence>
<dbReference type="PANTHER" id="PTHR33406">
    <property type="entry name" value="MEMBRANE PROTEIN MJ1562-RELATED"/>
    <property type="match status" value="1"/>
</dbReference>
<evidence type="ECO:0000256" key="3">
    <source>
        <dbReference type="ARBA" id="ARBA00022475"/>
    </source>
</evidence>
<dbReference type="Gene3D" id="1.20.1640.10">
    <property type="entry name" value="Multidrug efflux transporter AcrB transmembrane domain"/>
    <property type="match status" value="2"/>
</dbReference>
<keyword evidence="3" id="KW-1003">Cell membrane</keyword>
<dbReference type="InterPro" id="IPR004869">
    <property type="entry name" value="MMPL_dom"/>
</dbReference>
<sequence>MPAGLIDLIMRRRRAVLVLFAVLLMLAGAGSSTLFDKLKGGGFNDPGAESGVAAEVLRDQFGQGQPNLVLLVDGGGPVDDSGTAAAATALVQRLTGEDDVTGVTSYWTSGRPPALRSADGSSGLVVATILGDDDAVEDRITDLAPRYSGTHDGLDVQVGGYAMLQHEMVEQSEKDAVTGESIAFPITLIALVLVFGSVMAALLPLAVAMVTVLLTMGAMWLLAGVTDLNALAINVVTLLGLGLAIDYSLLIVSRYREELEAGIDPGQALRNTMNSAGRTVAFSAVTVAVALSGLVFFPLLAVRSVGYAGIAVALIAALSSLTVLPALLAILGTRVDKWRIRRRDTASRELHEGRWHRLAVFVMRRPGTVAITVTVVLLVLGAPFLGLKLGYPDERSMPEASSSRQVAETVRAEFDTSEQSALSVVLPQGGSGVPEYAQRLSALPDVQRVDTVSGSYADGAQLAPPTELNARFAADGGVYLSVIPSTDDATVLEDLVGTIRDVDAPSEALVGGVAAVSADATEALLDRLPIALGVVLAMMLILLFLLTGSVFLPVVAVLLSCLSLTATFGALVWIFQDGHLSELLGFTVTGTLASTVPIMLFGVAFGLAMDYQVFLLSRIREEYERTGDGTAAVAVGLERIGRIVTAAAVLISVVFLGFLVSDITFMKAFGIGLPLAVLADATLIRGFLLPATMKLGGRWTWWAPAPLRKLHDRFGIRESAGPRERDGDLVGA</sequence>